<dbReference type="Pfam" id="PF00808">
    <property type="entry name" value="CBFD_NFYB_HMF"/>
    <property type="match status" value="1"/>
</dbReference>
<feature type="compositionally biased region" description="Basic and acidic residues" evidence="3">
    <location>
        <begin position="423"/>
        <end position="445"/>
    </location>
</feature>
<feature type="compositionally biased region" description="Polar residues" evidence="3">
    <location>
        <begin position="332"/>
        <end position="342"/>
    </location>
</feature>
<comment type="caution">
    <text evidence="5">The sequence shown here is derived from an EMBL/GenBank/DDBJ whole genome shotgun (WGS) entry which is preliminary data.</text>
</comment>
<keyword evidence="2" id="KW-0539">Nucleus</keyword>
<evidence type="ECO:0000313" key="6">
    <source>
        <dbReference type="Proteomes" id="UP000355283"/>
    </source>
</evidence>
<dbReference type="SUPFAM" id="SSF47113">
    <property type="entry name" value="Histone-fold"/>
    <property type="match status" value="1"/>
</dbReference>
<protein>
    <recommendedName>
        <fullName evidence="4">Transcription factor CBF/NF-Y/archaeal histone domain-containing protein</fullName>
    </recommendedName>
</protein>
<feature type="region of interest" description="Disordered" evidence="3">
    <location>
        <begin position="402"/>
        <end position="457"/>
    </location>
</feature>
<feature type="compositionally biased region" description="Basic and acidic residues" evidence="3">
    <location>
        <begin position="36"/>
        <end position="51"/>
    </location>
</feature>
<accession>A0A4D9DAH2</accession>
<feature type="compositionally biased region" description="Acidic residues" evidence="3">
    <location>
        <begin position="497"/>
        <end position="508"/>
    </location>
</feature>
<feature type="region of interest" description="Disordered" evidence="3">
    <location>
        <begin position="489"/>
        <end position="529"/>
    </location>
</feature>
<dbReference type="AlphaFoldDB" id="A0A4D9DAH2"/>
<feature type="compositionally biased region" description="Basic and acidic residues" evidence="3">
    <location>
        <begin position="368"/>
        <end position="381"/>
    </location>
</feature>
<dbReference type="EMBL" id="SDOX01000001">
    <property type="protein sequence ID" value="TFJ88460.1"/>
    <property type="molecule type" value="Genomic_DNA"/>
</dbReference>
<dbReference type="PANTHER" id="PTHR10252">
    <property type="entry name" value="HISTONE-LIKE TRANSCRIPTION FACTOR CCAAT-RELATED"/>
    <property type="match status" value="1"/>
</dbReference>
<feature type="compositionally biased region" description="Basic residues" evidence="3">
    <location>
        <begin position="314"/>
        <end position="327"/>
    </location>
</feature>
<dbReference type="InterPro" id="IPR009072">
    <property type="entry name" value="Histone-fold"/>
</dbReference>
<proteinExistence type="predicted"/>
<evidence type="ECO:0000259" key="4">
    <source>
        <dbReference type="Pfam" id="PF00808"/>
    </source>
</evidence>
<feature type="compositionally biased region" description="Low complexity" evidence="3">
    <location>
        <begin position="297"/>
        <end position="313"/>
    </location>
</feature>
<dbReference type="OrthoDB" id="1272441at2759"/>
<feature type="region of interest" description="Disordered" evidence="3">
    <location>
        <begin position="1"/>
        <end position="64"/>
    </location>
</feature>
<comment type="subcellular location">
    <subcellularLocation>
        <location evidence="1">Nucleus</location>
    </subcellularLocation>
</comment>
<dbReference type="GO" id="GO:0005634">
    <property type="term" value="C:nucleus"/>
    <property type="evidence" value="ECO:0007669"/>
    <property type="project" value="UniProtKB-SubCell"/>
</dbReference>
<organism evidence="5 6">
    <name type="scientific">Nannochloropsis salina CCMP1776</name>
    <dbReference type="NCBI Taxonomy" id="1027361"/>
    <lineage>
        <taxon>Eukaryota</taxon>
        <taxon>Sar</taxon>
        <taxon>Stramenopiles</taxon>
        <taxon>Ochrophyta</taxon>
        <taxon>Eustigmatophyceae</taxon>
        <taxon>Eustigmatales</taxon>
        <taxon>Monodopsidaceae</taxon>
        <taxon>Microchloropsis</taxon>
        <taxon>Microchloropsis salina</taxon>
    </lineage>
</organism>
<dbReference type="GO" id="GO:0046982">
    <property type="term" value="F:protein heterodimerization activity"/>
    <property type="evidence" value="ECO:0007669"/>
    <property type="project" value="InterPro"/>
</dbReference>
<dbReference type="CDD" id="cd22908">
    <property type="entry name" value="HFD_NFYC-like"/>
    <property type="match status" value="1"/>
</dbReference>
<dbReference type="InterPro" id="IPR003958">
    <property type="entry name" value="CBFA_NFYB_domain"/>
</dbReference>
<evidence type="ECO:0000313" key="5">
    <source>
        <dbReference type="EMBL" id="TFJ88460.1"/>
    </source>
</evidence>
<dbReference type="Proteomes" id="UP000355283">
    <property type="component" value="Unassembled WGS sequence"/>
</dbReference>
<gene>
    <name evidence="5" type="ORF">NSK_000034</name>
</gene>
<dbReference type="InterPro" id="IPR050568">
    <property type="entry name" value="Transcr_DNA_Rep_Reg"/>
</dbReference>
<evidence type="ECO:0000256" key="3">
    <source>
        <dbReference type="SAM" id="MobiDB-lite"/>
    </source>
</evidence>
<reference evidence="5 6" key="1">
    <citation type="submission" date="2019-01" db="EMBL/GenBank/DDBJ databases">
        <title>Nuclear Genome Assembly of the Microalgal Biofuel strain Nannochloropsis salina CCMP1776.</title>
        <authorList>
            <person name="Hovde B."/>
        </authorList>
    </citation>
    <scope>NUCLEOTIDE SEQUENCE [LARGE SCALE GENOMIC DNA]</scope>
    <source>
        <strain evidence="5 6">CCMP1776</strain>
    </source>
</reference>
<feature type="domain" description="Transcription factor CBF/NF-Y/archaeal histone" evidence="4">
    <location>
        <begin position="126"/>
        <end position="188"/>
    </location>
</feature>
<dbReference type="Gene3D" id="1.10.20.10">
    <property type="entry name" value="Histone, subunit A"/>
    <property type="match status" value="1"/>
</dbReference>
<name>A0A4D9DAH2_9STRA</name>
<feature type="region of interest" description="Disordered" evidence="3">
    <location>
        <begin position="265"/>
        <end position="381"/>
    </location>
</feature>
<keyword evidence="6" id="KW-1185">Reference proteome</keyword>
<evidence type="ECO:0000256" key="2">
    <source>
        <dbReference type="ARBA" id="ARBA00023242"/>
    </source>
</evidence>
<sequence>MDEEDTKETKQGWNKGAYGKKSDENAMFGEEEDSDCREMDESHAAEKDARKTKSINNDDEDCGDDADIDMDQYVGMDGNKWQEQDYQQRLFHRVDEFEEVYWNTLLRRARRFTPAQALSDMQSVPLPKARLRRFIRMDMVNGQQHKTVMGEVQCLVAKACEFFISDLSHRAYICAEEDRRKCLQRCDVARGIFLSDMFDFLIDIVPREYMHIKCKRGTNRSRIWLALATLEAGDPGDEINQTGTQGARGDTEEWAERVLSSASGACQSPTFSLPSPPTPPSLPSLRSQEAIPPPLPLSLSPSSTPPSSLTLASTRRRGRPKGSKNKPKPVQPHSQYMASSRGQRPEVGVDAAQGQPGGGNLRRMRRGRGGEEEKAGDGRERDASAVCLLSRLGYSSLPAALSSSSWATPAHPTQGMPLFPSKVGREEDKEAGGERMEREKGDSSARRSHGWTQQKLGSAFAQDQQCCSYTRTMKEQPRRWLGLEFSHVKKGKSEKKEEEEREEDEDDGMGGTVARRAEHMAQSESEDDEELIHALPGFVGLGAEDSCPPQGGRACAPFSSSPPPADLNLHPTCVYDTMGLSIPSSFQPCSPTSLDFPPADAAGVLYQTYPYPLFSP</sequence>
<evidence type="ECO:0000256" key="1">
    <source>
        <dbReference type="ARBA" id="ARBA00004123"/>
    </source>
</evidence>